<dbReference type="InterPro" id="IPR013262">
    <property type="entry name" value="OMP_MIM1/TOM13_mt"/>
</dbReference>
<keyword evidence="3" id="KW-1185">Reference proteome</keyword>
<protein>
    <submittedName>
        <fullName evidence="2">Uncharacterized protein</fullName>
    </submittedName>
</protein>
<feature type="region of interest" description="Disordered" evidence="1">
    <location>
        <begin position="63"/>
        <end position="92"/>
    </location>
</feature>
<dbReference type="Pfam" id="PF08219">
    <property type="entry name" value="TOM13"/>
    <property type="match status" value="1"/>
</dbReference>
<dbReference type="AlphaFoldDB" id="A0A9W8AYU3"/>
<name>A0A9W8AYU3_9FUNG</name>
<feature type="region of interest" description="Disordered" evidence="1">
    <location>
        <begin position="1"/>
        <end position="46"/>
    </location>
</feature>
<evidence type="ECO:0000313" key="3">
    <source>
        <dbReference type="Proteomes" id="UP001150925"/>
    </source>
</evidence>
<dbReference type="GO" id="GO:0005741">
    <property type="term" value="C:mitochondrial outer membrane"/>
    <property type="evidence" value="ECO:0007669"/>
    <property type="project" value="InterPro"/>
</dbReference>
<dbReference type="OrthoDB" id="5529571at2759"/>
<evidence type="ECO:0000313" key="2">
    <source>
        <dbReference type="EMBL" id="KAJ1970045.1"/>
    </source>
</evidence>
<dbReference type="EMBL" id="JANBPY010000007">
    <property type="protein sequence ID" value="KAJ1970045.1"/>
    <property type="molecule type" value="Genomic_DNA"/>
</dbReference>
<dbReference type="Proteomes" id="UP001150925">
    <property type="component" value="Unassembled WGS sequence"/>
</dbReference>
<feature type="compositionally biased region" description="Polar residues" evidence="1">
    <location>
        <begin position="36"/>
        <end position="46"/>
    </location>
</feature>
<evidence type="ECO:0000256" key="1">
    <source>
        <dbReference type="SAM" id="MobiDB-lite"/>
    </source>
</evidence>
<organism evidence="2 3">
    <name type="scientific">Dispira parvispora</name>
    <dbReference type="NCBI Taxonomy" id="1520584"/>
    <lineage>
        <taxon>Eukaryota</taxon>
        <taxon>Fungi</taxon>
        <taxon>Fungi incertae sedis</taxon>
        <taxon>Zoopagomycota</taxon>
        <taxon>Kickxellomycotina</taxon>
        <taxon>Dimargaritomycetes</taxon>
        <taxon>Dimargaritales</taxon>
        <taxon>Dimargaritaceae</taxon>
        <taxon>Dispira</taxon>
    </lineage>
</organism>
<comment type="caution">
    <text evidence="2">The sequence shown here is derived from an EMBL/GenBank/DDBJ whole genome shotgun (WGS) entry which is preliminary data.</text>
</comment>
<feature type="compositionally biased region" description="Low complexity" evidence="1">
    <location>
        <begin position="71"/>
        <end position="87"/>
    </location>
</feature>
<accession>A0A9W8AYU3</accession>
<sequence>MDPASDPFRSAMTDSYTAYETESDVELPDPSFASDELSTSQLSGATQHASPSLATFIHENAGRSSGPWVRSLLSSPSPPMSDSAHPSQPNSPPTLPVVRSYWRAWAPFFAKTLGLSLTFLVVPFFQGVMLGFGEICANELAFSWGWRQARVVFPQLRPFKK</sequence>
<reference evidence="2" key="1">
    <citation type="submission" date="2022-07" db="EMBL/GenBank/DDBJ databases">
        <title>Phylogenomic reconstructions and comparative analyses of Kickxellomycotina fungi.</title>
        <authorList>
            <person name="Reynolds N.K."/>
            <person name="Stajich J.E."/>
            <person name="Barry K."/>
            <person name="Grigoriev I.V."/>
            <person name="Crous P."/>
            <person name="Smith M.E."/>
        </authorList>
    </citation>
    <scope>NUCLEOTIDE SEQUENCE</scope>
    <source>
        <strain evidence="2">RSA 1196</strain>
    </source>
</reference>
<proteinExistence type="predicted"/>
<gene>
    <name evidence="2" type="ORF">IWQ62_000205</name>
</gene>